<dbReference type="GO" id="GO:0003723">
    <property type="term" value="F:RNA binding"/>
    <property type="evidence" value="ECO:0007669"/>
    <property type="project" value="InterPro"/>
</dbReference>
<comment type="subcellular location">
    <subcellularLocation>
        <location evidence="1">Nucleus</location>
    </subcellularLocation>
</comment>
<dbReference type="InterPro" id="IPR000690">
    <property type="entry name" value="Matrin/U1-C_Znf_C2H2"/>
</dbReference>
<evidence type="ECO:0000256" key="5">
    <source>
        <dbReference type="ARBA" id="ARBA00022833"/>
    </source>
</evidence>
<evidence type="ECO:0000256" key="6">
    <source>
        <dbReference type="ARBA" id="ARBA00023187"/>
    </source>
</evidence>
<keyword evidence="4" id="KW-0863">Zinc-finger</keyword>
<evidence type="ECO:0000256" key="2">
    <source>
        <dbReference type="ARBA" id="ARBA00022664"/>
    </source>
</evidence>
<dbReference type="Gramene" id="AUR62007347-RA">
    <property type="protein sequence ID" value="AUR62007347-RA:cds"/>
    <property type="gene ID" value="AUR62007347"/>
</dbReference>
<dbReference type="PANTHER" id="PTHR12786:SF2">
    <property type="entry name" value="SPLICING FACTOR 3A SUBUNIT 3"/>
    <property type="match status" value="1"/>
</dbReference>
<dbReference type="GO" id="GO:0005681">
    <property type="term" value="C:spliceosomal complex"/>
    <property type="evidence" value="ECO:0007669"/>
    <property type="project" value="InterPro"/>
</dbReference>
<dbReference type="GO" id="GO:0008270">
    <property type="term" value="F:zinc ion binding"/>
    <property type="evidence" value="ECO:0007669"/>
    <property type="project" value="UniProtKB-KW"/>
</dbReference>
<dbReference type="InterPro" id="IPR024598">
    <property type="entry name" value="SF3a60/Prp9_C"/>
</dbReference>
<dbReference type="PANTHER" id="PTHR12786">
    <property type="entry name" value="SPLICING FACTOR SF3A-RELATED"/>
    <property type="match status" value="1"/>
</dbReference>
<evidence type="ECO:0000256" key="7">
    <source>
        <dbReference type="ARBA" id="ARBA00023242"/>
    </source>
</evidence>
<keyword evidence="5" id="KW-0862">Zinc</keyword>
<organism evidence="9 10">
    <name type="scientific">Chenopodium quinoa</name>
    <name type="common">Quinoa</name>
    <dbReference type="NCBI Taxonomy" id="63459"/>
    <lineage>
        <taxon>Eukaryota</taxon>
        <taxon>Viridiplantae</taxon>
        <taxon>Streptophyta</taxon>
        <taxon>Embryophyta</taxon>
        <taxon>Tracheophyta</taxon>
        <taxon>Spermatophyta</taxon>
        <taxon>Magnoliopsida</taxon>
        <taxon>eudicotyledons</taxon>
        <taxon>Gunneridae</taxon>
        <taxon>Pentapetalae</taxon>
        <taxon>Caryophyllales</taxon>
        <taxon>Chenopodiaceae</taxon>
        <taxon>Chenopodioideae</taxon>
        <taxon>Atripliceae</taxon>
        <taxon>Chenopodium</taxon>
    </lineage>
</organism>
<feature type="domain" description="Matrin-type" evidence="8">
    <location>
        <begin position="293"/>
        <end position="324"/>
    </location>
</feature>
<dbReference type="InterPro" id="IPR051421">
    <property type="entry name" value="RNA_Proc_DNA_Dmg_Regulator"/>
</dbReference>
<dbReference type="Proteomes" id="UP000596660">
    <property type="component" value="Unplaced"/>
</dbReference>
<dbReference type="InterPro" id="IPR025086">
    <property type="entry name" value="SDE2/SF3A3_SAP"/>
</dbReference>
<keyword evidence="2" id="KW-0507">mRNA processing</keyword>
<reference evidence="9" key="2">
    <citation type="submission" date="2021-03" db="UniProtKB">
        <authorList>
            <consortium name="EnsemblPlants"/>
        </authorList>
    </citation>
    <scope>IDENTIFICATION</scope>
</reference>
<reference evidence="9" key="1">
    <citation type="journal article" date="2017" name="Nature">
        <title>The genome of Chenopodium quinoa.</title>
        <authorList>
            <person name="Jarvis D.E."/>
            <person name="Ho Y.S."/>
            <person name="Lightfoot D.J."/>
            <person name="Schmoeckel S.M."/>
            <person name="Li B."/>
            <person name="Borm T.J.A."/>
            <person name="Ohyanagi H."/>
            <person name="Mineta K."/>
            <person name="Michell C.T."/>
            <person name="Saber N."/>
            <person name="Kharbatia N.M."/>
            <person name="Rupper R.R."/>
            <person name="Sharp A.R."/>
            <person name="Dally N."/>
            <person name="Boughton B.A."/>
            <person name="Woo Y.H."/>
            <person name="Gao G."/>
            <person name="Schijlen E.G.W.M."/>
            <person name="Guo X."/>
            <person name="Momin A.A."/>
            <person name="Negrao S."/>
            <person name="Al-Babili S."/>
            <person name="Gehring C."/>
            <person name="Roessner U."/>
            <person name="Jung C."/>
            <person name="Murphy K."/>
            <person name="Arold S.T."/>
            <person name="Gojobori T."/>
            <person name="van der Linden C.G."/>
            <person name="van Loo E.N."/>
            <person name="Jellen E.N."/>
            <person name="Maughan P.J."/>
            <person name="Tester M."/>
        </authorList>
    </citation>
    <scope>NUCLEOTIDE SEQUENCE [LARGE SCALE GENOMIC DNA]</scope>
    <source>
        <strain evidence="9">cv. PI 614886</strain>
    </source>
</reference>
<keyword evidence="3" id="KW-0479">Metal-binding</keyword>
<accession>A0A803L658</accession>
<sequence>MLKTIRESSRRNPELEIYNMCINSKFGLYFTSYADYIDKFPAIDLIPAKYKTTIRYKEYIEGVLKYLISFLERAKPLMFLDRIFKNLESEFEESWTADRGKKRPRTTSIDDVIEWLDEYNTVESLIELGPMKFNEALNALGLKSGGKRQRAERLLLVKNSPLERLDRKLLKKEKSDDEHDCFKEIALIEAKVMKLCEILKESLERTRECVKNRQGTSFDELVRDREADNEIVALDIASSKSLLLTNVFVSHSDTSDEEEDDKRNNNPLKLPLGSDGKPIPYWLYKLHGLHQEFKCEICGDYTYKGRRAFEKHFHEARHQHGMHCLGIPNTKSFHEITRIDDAKELWRQIQLRQESFSYGSLRLRNMKMPRVTLQQEDLRRSCQAGSPYSSVVTTLDAYAESLVLYKGNDGQNLTSSYPPCDKKVMAWPTMEDHWKDLWM</sequence>
<keyword evidence="7" id="KW-0539">Nucleus</keyword>
<proteinExistence type="predicted"/>
<protein>
    <recommendedName>
        <fullName evidence="8">Matrin-type domain-containing protein</fullName>
    </recommendedName>
</protein>
<keyword evidence="6" id="KW-0508">mRNA splicing</keyword>
<evidence type="ECO:0000259" key="8">
    <source>
        <dbReference type="PROSITE" id="PS50171"/>
    </source>
</evidence>
<evidence type="ECO:0000313" key="10">
    <source>
        <dbReference type="Proteomes" id="UP000596660"/>
    </source>
</evidence>
<keyword evidence="10" id="KW-1185">Reference proteome</keyword>
<dbReference type="Pfam" id="PF13297">
    <property type="entry name" value="SDE2_2C"/>
    <property type="match status" value="1"/>
</dbReference>
<dbReference type="AlphaFoldDB" id="A0A803L658"/>
<evidence type="ECO:0000256" key="3">
    <source>
        <dbReference type="ARBA" id="ARBA00022723"/>
    </source>
</evidence>
<dbReference type="Pfam" id="PF11931">
    <property type="entry name" value="SF3a60_Prp9_C"/>
    <property type="match status" value="1"/>
</dbReference>
<dbReference type="GO" id="GO:0000398">
    <property type="term" value="P:mRNA splicing, via spliceosome"/>
    <property type="evidence" value="ECO:0007669"/>
    <property type="project" value="InterPro"/>
</dbReference>
<evidence type="ECO:0000313" key="9">
    <source>
        <dbReference type="EnsemblPlants" id="AUR62007347-RA:cds"/>
    </source>
</evidence>
<name>A0A803L658_CHEQI</name>
<evidence type="ECO:0000256" key="1">
    <source>
        <dbReference type="ARBA" id="ARBA00004123"/>
    </source>
</evidence>
<dbReference type="PROSITE" id="PS50171">
    <property type="entry name" value="ZF_MATRIN"/>
    <property type="match status" value="1"/>
</dbReference>
<evidence type="ECO:0000256" key="4">
    <source>
        <dbReference type="ARBA" id="ARBA00022771"/>
    </source>
</evidence>
<dbReference type="EnsemblPlants" id="AUR62007347-RA">
    <property type="protein sequence ID" value="AUR62007347-RA:cds"/>
    <property type="gene ID" value="AUR62007347"/>
</dbReference>